<comment type="cofactor">
    <cofactor evidence="6">
        <name>heme</name>
        <dbReference type="ChEBI" id="CHEBI:30413"/>
    </cofactor>
</comment>
<dbReference type="GO" id="GO:0016020">
    <property type="term" value="C:membrane"/>
    <property type="evidence" value="ECO:0007669"/>
    <property type="project" value="UniProtKB-SubCell"/>
</dbReference>
<protein>
    <recommendedName>
        <fullName evidence="10">Cytochrome P450</fullName>
    </recommendedName>
</protein>
<gene>
    <name evidence="8" type="ORF">QYE76_044691</name>
</gene>
<dbReference type="SUPFAM" id="SSF48264">
    <property type="entry name" value="Cytochrome P450"/>
    <property type="match status" value="1"/>
</dbReference>
<dbReference type="GO" id="GO:0005506">
    <property type="term" value="F:iron ion binding"/>
    <property type="evidence" value="ECO:0007669"/>
    <property type="project" value="InterPro"/>
</dbReference>
<accession>A0AAD8TLJ9</accession>
<evidence type="ECO:0000256" key="5">
    <source>
        <dbReference type="ARBA" id="ARBA00023136"/>
    </source>
</evidence>
<feature type="binding site" description="axial binding residue" evidence="6">
    <location>
        <position position="418"/>
    </location>
    <ligand>
        <name>heme</name>
        <dbReference type="ChEBI" id="CHEBI:30413"/>
    </ligand>
    <ligandPart>
        <name>Fe</name>
        <dbReference type="ChEBI" id="CHEBI:18248"/>
    </ligandPart>
</feature>
<dbReference type="PRINTS" id="PR00385">
    <property type="entry name" value="P450"/>
</dbReference>
<evidence type="ECO:0008006" key="10">
    <source>
        <dbReference type="Google" id="ProtNLM"/>
    </source>
</evidence>
<keyword evidence="4" id="KW-1133">Transmembrane helix</keyword>
<dbReference type="GO" id="GO:0016709">
    <property type="term" value="F:oxidoreductase activity, acting on paired donors, with incorporation or reduction of molecular oxygen, NAD(P)H as one donor, and incorporation of one atom of oxygen"/>
    <property type="evidence" value="ECO:0007669"/>
    <property type="project" value="TreeGrafter"/>
</dbReference>
<evidence type="ECO:0000256" key="2">
    <source>
        <dbReference type="ARBA" id="ARBA00022692"/>
    </source>
</evidence>
<keyword evidence="6 7" id="KW-0408">Iron</keyword>
<comment type="caution">
    <text evidence="8">The sequence shown here is derived from an EMBL/GenBank/DDBJ whole genome shotgun (WGS) entry which is preliminary data.</text>
</comment>
<dbReference type="PANTHER" id="PTHR24298">
    <property type="entry name" value="FLAVONOID 3'-MONOOXYGENASE-RELATED"/>
    <property type="match status" value="1"/>
</dbReference>
<reference evidence="8" key="1">
    <citation type="submission" date="2023-07" db="EMBL/GenBank/DDBJ databases">
        <title>A chromosome-level genome assembly of Lolium multiflorum.</title>
        <authorList>
            <person name="Chen Y."/>
            <person name="Copetti D."/>
            <person name="Kolliker R."/>
            <person name="Studer B."/>
        </authorList>
    </citation>
    <scope>NUCLEOTIDE SEQUENCE</scope>
    <source>
        <strain evidence="8">02402/16</strain>
        <tissue evidence="8">Leaf</tissue>
    </source>
</reference>
<dbReference type="Proteomes" id="UP001231189">
    <property type="component" value="Unassembled WGS sequence"/>
</dbReference>
<dbReference type="InterPro" id="IPR036396">
    <property type="entry name" value="Cyt_P450_sf"/>
</dbReference>
<dbReference type="InterPro" id="IPR017972">
    <property type="entry name" value="Cyt_P450_CS"/>
</dbReference>
<keyword evidence="6 7" id="KW-0349">Heme</keyword>
<dbReference type="Pfam" id="PF00067">
    <property type="entry name" value="p450"/>
    <property type="match status" value="1"/>
</dbReference>
<dbReference type="PROSITE" id="PS00086">
    <property type="entry name" value="CYTOCHROME_P450"/>
    <property type="match status" value="1"/>
</dbReference>
<evidence type="ECO:0000256" key="4">
    <source>
        <dbReference type="ARBA" id="ARBA00022989"/>
    </source>
</evidence>
<keyword evidence="5" id="KW-0472">Membrane</keyword>
<comment type="similarity">
    <text evidence="7">Belongs to the cytochrome P450 family.</text>
</comment>
<dbReference type="InterPro" id="IPR051103">
    <property type="entry name" value="Plant_metabolite_P450s"/>
</dbReference>
<dbReference type="Gene3D" id="1.10.630.10">
    <property type="entry name" value="Cytochrome P450"/>
    <property type="match status" value="1"/>
</dbReference>
<dbReference type="PRINTS" id="PR00463">
    <property type="entry name" value="EP450I"/>
</dbReference>
<dbReference type="GO" id="GO:0020037">
    <property type="term" value="F:heme binding"/>
    <property type="evidence" value="ECO:0007669"/>
    <property type="project" value="InterPro"/>
</dbReference>
<sequence>MISAAAMEILAILLCLLAGIMVFLRSYTTWRDRGPATIIVTDPAVAHRALIVNADDFSNRPVAIFPVFIARLRDGERNDNMTTVKYGPRWRALRCNLAAGILHPSRLASVAPLQQEAAKTLVDGLSSRCEEAAVRIRGPVTTAAFALSARLCFGDAVDANLRRAMGQVTRDSMVLIGELGPRFDGSMMSKLVNGRGLNRISALLDRQAELYRPQIAEARRQSQSSHPRLCGGVVPPYVDSLVALRVPDDDGDDDTTNGDGRRALRETEVVGLLFEFLGAGTGSVVACVEWTLAHLVDQPDVQSKLRREIIKAEGSGKSLRSMPYLNAVVLESLRMHPPVPFTLRGAQGEGAKAVGVSADDLRVFFNLGHIGRDKKTWTDPDEYRPERFLPLGEAEHVGPTPGQKEIRMMPFGAGHRHCPGVGMGMMLIKCFLAALVREFEWAPSAQGRSGGIDMTELDGFLKMMKTPLSASVTRRR</sequence>
<keyword evidence="3 6" id="KW-0479">Metal-binding</keyword>
<evidence type="ECO:0000313" key="8">
    <source>
        <dbReference type="EMBL" id="KAK1683843.1"/>
    </source>
</evidence>
<name>A0AAD8TLJ9_LOLMU</name>
<organism evidence="8 9">
    <name type="scientific">Lolium multiflorum</name>
    <name type="common">Italian ryegrass</name>
    <name type="synonym">Lolium perenne subsp. multiflorum</name>
    <dbReference type="NCBI Taxonomy" id="4521"/>
    <lineage>
        <taxon>Eukaryota</taxon>
        <taxon>Viridiplantae</taxon>
        <taxon>Streptophyta</taxon>
        <taxon>Embryophyta</taxon>
        <taxon>Tracheophyta</taxon>
        <taxon>Spermatophyta</taxon>
        <taxon>Magnoliopsida</taxon>
        <taxon>Liliopsida</taxon>
        <taxon>Poales</taxon>
        <taxon>Poaceae</taxon>
        <taxon>BOP clade</taxon>
        <taxon>Pooideae</taxon>
        <taxon>Poodae</taxon>
        <taxon>Poeae</taxon>
        <taxon>Poeae Chloroplast Group 2 (Poeae type)</taxon>
        <taxon>Loliodinae</taxon>
        <taxon>Loliinae</taxon>
        <taxon>Lolium</taxon>
    </lineage>
</organism>
<evidence type="ECO:0000256" key="6">
    <source>
        <dbReference type="PIRSR" id="PIRSR602401-1"/>
    </source>
</evidence>
<dbReference type="EMBL" id="JAUUTY010000002">
    <property type="protein sequence ID" value="KAK1683843.1"/>
    <property type="molecule type" value="Genomic_DNA"/>
</dbReference>
<dbReference type="AlphaFoldDB" id="A0AAD8TLJ9"/>
<comment type="subcellular location">
    <subcellularLocation>
        <location evidence="1">Membrane</location>
        <topology evidence="1">Single-pass membrane protein</topology>
    </subcellularLocation>
</comment>
<dbReference type="InterPro" id="IPR002401">
    <property type="entry name" value="Cyt_P450_E_grp-I"/>
</dbReference>
<evidence type="ECO:0000256" key="1">
    <source>
        <dbReference type="ARBA" id="ARBA00004167"/>
    </source>
</evidence>
<proteinExistence type="inferred from homology"/>
<evidence type="ECO:0000256" key="3">
    <source>
        <dbReference type="ARBA" id="ARBA00022723"/>
    </source>
</evidence>
<dbReference type="PANTHER" id="PTHR24298:SF389">
    <property type="entry name" value="OS04G0128400 PROTEIN"/>
    <property type="match status" value="1"/>
</dbReference>
<keyword evidence="7" id="KW-0560">Oxidoreductase</keyword>
<keyword evidence="9" id="KW-1185">Reference proteome</keyword>
<evidence type="ECO:0000313" key="9">
    <source>
        <dbReference type="Proteomes" id="UP001231189"/>
    </source>
</evidence>
<keyword evidence="7" id="KW-0503">Monooxygenase</keyword>
<keyword evidence="2" id="KW-0812">Transmembrane</keyword>
<evidence type="ECO:0000256" key="7">
    <source>
        <dbReference type="RuleBase" id="RU000461"/>
    </source>
</evidence>
<dbReference type="InterPro" id="IPR001128">
    <property type="entry name" value="Cyt_P450"/>
</dbReference>